<proteinExistence type="predicted"/>
<keyword evidence="2" id="KW-1185">Reference proteome</keyword>
<name>A0A5B7E8T6_PORTR</name>
<evidence type="ECO:0000313" key="2">
    <source>
        <dbReference type="Proteomes" id="UP000324222"/>
    </source>
</evidence>
<protein>
    <submittedName>
        <fullName evidence="1">Uncharacterized protein</fullName>
    </submittedName>
</protein>
<comment type="caution">
    <text evidence="1">The sequence shown here is derived from an EMBL/GenBank/DDBJ whole genome shotgun (WGS) entry which is preliminary data.</text>
</comment>
<accession>A0A5B7E8T6</accession>
<dbReference type="EMBL" id="VSRR010002266">
    <property type="protein sequence ID" value="MPC30500.1"/>
    <property type="molecule type" value="Genomic_DNA"/>
</dbReference>
<reference evidence="1 2" key="1">
    <citation type="submission" date="2019-05" db="EMBL/GenBank/DDBJ databases">
        <title>Another draft genome of Portunus trituberculatus and its Hox gene families provides insights of decapod evolution.</title>
        <authorList>
            <person name="Jeong J.-H."/>
            <person name="Song I."/>
            <person name="Kim S."/>
            <person name="Choi T."/>
            <person name="Kim D."/>
            <person name="Ryu S."/>
            <person name="Kim W."/>
        </authorList>
    </citation>
    <scope>NUCLEOTIDE SEQUENCE [LARGE SCALE GENOMIC DNA]</scope>
    <source>
        <tissue evidence="1">Muscle</tissue>
    </source>
</reference>
<organism evidence="1 2">
    <name type="scientific">Portunus trituberculatus</name>
    <name type="common">Swimming crab</name>
    <name type="synonym">Neptunus trituberculatus</name>
    <dbReference type="NCBI Taxonomy" id="210409"/>
    <lineage>
        <taxon>Eukaryota</taxon>
        <taxon>Metazoa</taxon>
        <taxon>Ecdysozoa</taxon>
        <taxon>Arthropoda</taxon>
        <taxon>Crustacea</taxon>
        <taxon>Multicrustacea</taxon>
        <taxon>Malacostraca</taxon>
        <taxon>Eumalacostraca</taxon>
        <taxon>Eucarida</taxon>
        <taxon>Decapoda</taxon>
        <taxon>Pleocyemata</taxon>
        <taxon>Brachyura</taxon>
        <taxon>Eubrachyura</taxon>
        <taxon>Portunoidea</taxon>
        <taxon>Portunidae</taxon>
        <taxon>Portuninae</taxon>
        <taxon>Portunus</taxon>
    </lineage>
</organism>
<evidence type="ECO:0000313" key="1">
    <source>
        <dbReference type="EMBL" id="MPC30500.1"/>
    </source>
</evidence>
<dbReference type="Proteomes" id="UP000324222">
    <property type="component" value="Unassembled WGS sequence"/>
</dbReference>
<dbReference type="AlphaFoldDB" id="A0A5B7E8T6"/>
<gene>
    <name evidence="1" type="ORF">E2C01_023767</name>
</gene>
<sequence length="71" mass="8377">MRNLWSASRRTSVRLTVTCVSQAATLLRDNKSSLRVCKRPSAIEMQRSQIVLNSRMVRRDPQQEIYHARYR</sequence>